<comment type="caution">
    <text evidence="1">The sequence shown here is derived from an EMBL/GenBank/DDBJ whole genome shotgun (WGS) entry which is preliminary data.</text>
</comment>
<evidence type="ECO:0000313" key="1">
    <source>
        <dbReference type="EMBL" id="MEX1662726.1"/>
    </source>
</evidence>
<name>A0ABV3TMD5_9RHOB</name>
<reference evidence="1 2" key="1">
    <citation type="journal article" date="2011" name="Int. J. Syst. Evol. Microbiol.">
        <title>Zhongshania antarctica gen. nov., sp. nov. and Zhongshania guokunii sp. nov., gammaproteobacteria respectively isolated from coastal attached (fast) ice and surface seawater of the Antarctic.</title>
        <authorList>
            <person name="Li H.J."/>
            <person name="Zhang X.Y."/>
            <person name="Chen C.X."/>
            <person name="Zhang Y.J."/>
            <person name="Gao Z.M."/>
            <person name="Yu Y."/>
            <person name="Chen X.L."/>
            <person name="Chen B."/>
            <person name="Zhang Y.Z."/>
        </authorList>
    </citation>
    <scope>NUCLEOTIDE SEQUENCE [LARGE SCALE GENOMIC DNA]</scope>
    <source>
        <strain evidence="1 2">15-R06ZXC-3</strain>
    </source>
</reference>
<dbReference type="EC" id="1.-.-.-" evidence="1"/>
<dbReference type="EMBL" id="JBFRYC010000008">
    <property type="protein sequence ID" value="MEX1662726.1"/>
    <property type="molecule type" value="Genomic_DNA"/>
</dbReference>
<gene>
    <name evidence="1" type="ORF">AB4874_13870</name>
</gene>
<dbReference type="RefSeq" id="WP_368392425.1">
    <property type="nucleotide sequence ID" value="NZ_JBFRYC010000008.1"/>
</dbReference>
<keyword evidence="2" id="KW-1185">Reference proteome</keyword>
<proteinExistence type="predicted"/>
<protein>
    <submittedName>
        <fullName evidence="1">Gluconate 2-dehydrogenase subunit 3 family protein</fullName>
        <ecNumber evidence="1">1.-.-.-</ecNumber>
    </submittedName>
</protein>
<keyword evidence="1" id="KW-0560">Oxidoreductase</keyword>
<dbReference type="Proteomes" id="UP001557465">
    <property type="component" value="Unassembled WGS sequence"/>
</dbReference>
<dbReference type="GO" id="GO:0016491">
    <property type="term" value="F:oxidoreductase activity"/>
    <property type="evidence" value="ECO:0007669"/>
    <property type="project" value="UniProtKB-KW"/>
</dbReference>
<dbReference type="Pfam" id="PF13618">
    <property type="entry name" value="Gluconate_2-dh3"/>
    <property type="match status" value="1"/>
</dbReference>
<organism evidence="1 2">
    <name type="scientific">Thioclava arctica</name>
    <dbReference type="NCBI Taxonomy" id="3238301"/>
    <lineage>
        <taxon>Bacteria</taxon>
        <taxon>Pseudomonadati</taxon>
        <taxon>Pseudomonadota</taxon>
        <taxon>Alphaproteobacteria</taxon>
        <taxon>Rhodobacterales</taxon>
        <taxon>Paracoccaceae</taxon>
        <taxon>Thioclava</taxon>
    </lineage>
</organism>
<dbReference type="InterPro" id="IPR027056">
    <property type="entry name" value="Gluconate_2DH_su3"/>
</dbReference>
<accession>A0ABV3TMD5</accession>
<evidence type="ECO:0000313" key="2">
    <source>
        <dbReference type="Proteomes" id="UP001557465"/>
    </source>
</evidence>
<sequence>MPLRFGGEGFGARTPILNAKRRAVLMGMLSVGLASVCGSAVADTAPMASLTSVVDTLLPADDFSPSASALEVDRDIANFVAENEMMTRLFVAALDWLDHLTDKPFHALAPSQQTEVLTAMESADFNAIPGRFYHILRALAVEFYYARSEAIVGFPLDPAPQPNGYPPPWG</sequence>